<comment type="function">
    <text evidence="5 6 7">Associates with the EF-Tu.GDP complex and induces the exchange of GDP to GTP. It remains bound to the aminoacyl-tRNA.EF-Tu.GTP complex up to the GTP hydrolysis stage on the ribosome.</text>
</comment>
<dbReference type="InterPro" id="IPR014039">
    <property type="entry name" value="Transl_elong_EFTs/EF1B_dimer"/>
</dbReference>
<dbReference type="PANTHER" id="PTHR11741">
    <property type="entry name" value="ELONGATION FACTOR TS"/>
    <property type="match status" value="1"/>
</dbReference>
<proteinExistence type="inferred from homology"/>
<dbReference type="SUPFAM" id="SSF54713">
    <property type="entry name" value="Elongation factor Ts (EF-Ts), dimerisation domain"/>
    <property type="match status" value="1"/>
</dbReference>
<accession>A0A2T5G8X1</accession>
<dbReference type="PANTHER" id="PTHR11741:SF0">
    <property type="entry name" value="ELONGATION FACTOR TS, MITOCHONDRIAL"/>
    <property type="match status" value="1"/>
</dbReference>
<comment type="similarity">
    <text evidence="1 6 7">Belongs to the EF-Ts family.</text>
</comment>
<keyword evidence="3 6" id="KW-0251">Elongation factor</keyword>
<dbReference type="AlphaFoldDB" id="A0A2T5G8X1"/>
<evidence type="ECO:0000256" key="8">
    <source>
        <dbReference type="RuleBase" id="RU000643"/>
    </source>
</evidence>
<name>A0A2T5G8X1_9BACL</name>
<comment type="subcellular location">
    <subcellularLocation>
        <location evidence="6 8">Cytoplasm</location>
    </subcellularLocation>
</comment>
<dbReference type="CDD" id="cd14275">
    <property type="entry name" value="UBA_EF-Ts"/>
    <property type="match status" value="1"/>
</dbReference>
<dbReference type="GO" id="GO:0005737">
    <property type="term" value="C:cytoplasm"/>
    <property type="evidence" value="ECO:0007669"/>
    <property type="project" value="UniProtKB-SubCell"/>
</dbReference>
<evidence type="ECO:0000256" key="6">
    <source>
        <dbReference type="HAMAP-Rule" id="MF_00050"/>
    </source>
</evidence>
<feature type="domain" description="Translation elongation factor EFTs/EF1B dimerisation" evidence="9">
    <location>
        <begin position="31"/>
        <end position="197"/>
    </location>
</feature>
<evidence type="ECO:0000256" key="2">
    <source>
        <dbReference type="ARBA" id="ARBA00016956"/>
    </source>
</evidence>
<gene>
    <name evidence="6" type="primary">tsf</name>
    <name evidence="10" type="ORF">BLITH_0822</name>
</gene>
<feature type="region of interest" description="Involved in Mg(2+) ion dislocation from EF-Tu" evidence="6">
    <location>
        <begin position="81"/>
        <end position="84"/>
    </location>
</feature>
<dbReference type="PROSITE" id="PS01126">
    <property type="entry name" value="EF_TS_1"/>
    <property type="match status" value="1"/>
</dbReference>
<sequence length="218" mass="24636">MTVRADQIKELRERTGAGFLDCKKALEEAAGDMERAVQILREKGKAQAAKKAGRIAAEGVVEAYIHAGGRIGVLVEVNCETDFVAKTEVFRQFAREIAMQIAAFKPRYVRREDIPAEVIEQERAIYLEQAKNEGKPEHIAARIAEGKLENFFKEVVLLEQPYIRDANRTVKDLLEEAIAKTGEKVDVRRFVRYELGEGIEREAKDFAREVMSQLGREG</sequence>
<comment type="caution">
    <text evidence="10">The sequence shown here is derived from an EMBL/GenBank/DDBJ whole genome shotgun (WGS) entry which is preliminary data.</text>
</comment>
<evidence type="ECO:0000256" key="5">
    <source>
        <dbReference type="ARBA" id="ARBA00025453"/>
    </source>
</evidence>
<evidence type="ECO:0000256" key="3">
    <source>
        <dbReference type="ARBA" id="ARBA00022768"/>
    </source>
</evidence>
<dbReference type="GO" id="GO:0003746">
    <property type="term" value="F:translation elongation factor activity"/>
    <property type="evidence" value="ECO:0007669"/>
    <property type="project" value="UniProtKB-UniRule"/>
</dbReference>
<dbReference type="FunFam" id="1.10.8.10:FF:000001">
    <property type="entry name" value="Elongation factor Ts"/>
    <property type="match status" value="1"/>
</dbReference>
<reference evidence="10 11" key="1">
    <citation type="submission" date="2017-08" db="EMBL/GenBank/DDBJ databases">
        <title>Burning lignite coal seam in the remote Altai Mountains harbors a hydrogen-driven thermophilic microbial community.</title>
        <authorList>
            <person name="Kadnikov V.V."/>
            <person name="Mardanov A.V."/>
            <person name="Ivasenko D."/>
            <person name="Beletsky A.V."/>
            <person name="Karnachuk O.V."/>
            <person name="Ravin N.V."/>
        </authorList>
    </citation>
    <scope>NUCLEOTIDE SEQUENCE [LARGE SCALE GENOMIC DNA]</scope>
    <source>
        <strain evidence="10">AL31</strain>
    </source>
</reference>
<dbReference type="Gene3D" id="3.30.479.20">
    <property type="entry name" value="Elongation factor Ts, dimerisation domain"/>
    <property type="match status" value="1"/>
</dbReference>
<dbReference type="InterPro" id="IPR001816">
    <property type="entry name" value="Transl_elong_EFTs/EF1B"/>
</dbReference>
<dbReference type="Gene3D" id="1.10.286.20">
    <property type="match status" value="1"/>
</dbReference>
<dbReference type="Proteomes" id="UP000244016">
    <property type="component" value="Unassembled WGS sequence"/>
</dbReference>
<evidence type="ECO:0000259" key="9">
    <source>
        <dbReference type="Pfam" id="PF00889"/>
    </source>
</evidence>
<protein>
    <recommendedName>
        <fullName evidence="2 6">Elongation factor Ts</fullName>
        <shortName evidence="6">EF-Ts</shortName>
    </recommendedName>
</protein>
<dbReference type="InterPro" id="IPR036402">
    <property type="entry name" value="EF-Ts_dimer_sf"/>
</dbReference>
<dbReference type="Pfam" id="PF00889">
    <property type="entry name" value="EF_TS"/>
    <property type="match status" value="1"/>
</dbReference>
<evidence type="ECO:0000256" key="7">
    <source>
        <dbReference type="RuleBase" id="RU000642"/>
    </source>
</evidence>
<dbReference type="NCBIfam" id="TIGR00116">
    <property type="entry name" value="tsf"/>
    <property type="match status" value="2"/>
</dbReference>
<dbReference type="EMBL" id="PEBW01000002">
    <property type="protein sequence ID" value="PTQ52643.1"/>
    <property type="molecule type" value="Genomic_DNA"/>
</dbReference>
<organism evidence="10 11">
    <name type="scientific">Brockia lithotrophica</name>
    <dbReference type="NCBI Taxonomy" id="933949"/>
    <lineage>
        <taxon>Bacteria</taxon>
        <taxon>Bacillati</taxon>
        <taxon>Bacillota</taxon>
        <taxon>Bacilli</taxon>
        <taxon>Bacillales</taxon>
        <taxon>Bacillales Family X. Incertae Sedis</taxon>
        <taxon>Brockia</taxon>
    </lineage>
</organism>
<dbReference type="PROSITE" id="PS01127">
    <property type="entry name" value="EF_TS_2"/>
    <property type="match status" value="1"/>
</dbReference>
<dbReference type="Gene3D" id="1.10.8.10">
    <property type="entry name" value="DNA helicase RuvA subunit, C-terminal domain"/>
    <property type="match status" value="1"/>
</dbReference>
<evidence type="ECO:0000256" key="4">
    <source>
        <dbReference type="ARBA" id="ARBA00022917"/>
    </source>
</evidence>
<dbReference type="SUPFAM" id="SSF46934">
    <property type="entry name" value="UBA-like"/>
    <property type="match status" value="1"/>
</dbReference>
<evidence type="ECO:0000313" key="10">
    <source>
        <dbReference type="EMBL" id="PTQ52643.1"/>
    </source>
</evidence>
<evidence type="ECO:0000256" key="1">
    <source>
        <dbReference type="ARBA" id="ARBA00005532"/>
    </source>
</evidence>
<dbReference type="InterPro" id="IPR009060">
    <property type="entry name" value="UBA-like_sf"/>
</dbReference>
<keyword evidence="4 6" id="KW-0648">Protein biosynthesis</keyword>
<dbReference type="FunFam" id="1.10.286.20:FF:000001">
    <property type="entry name" value="Elongation factor Ts"/>
    <property type="match status" value="1"/>
</dbReference>
<dbReference type="HAMAP" id="MF_00050">
    <property type="entry name" value="EF_Ts"/>
    <property type="match status" value="1"/>
</dbReference>
<evidence type="ECO:0000313" key="11">
    <source>
        <dbReference type="Proteomes" id="UP000244016"/>
    </source>
</evidence>
<keyword evidence="6" id="KW-0963">Cytoplasm</keyword>
<dbReference type="InterPro" id="IPR018101">
    <property type="entry name" value="Transl_elong_Ts_CS"/>
</dbReference>